<comment type="caution">
    <text evidence="1">The sequence shown here is derived from an EMBL/GenBank/DDBJ whole genome shotgun (WGS) entry which is preliminary data.</text>
</comment>
<gene>
    <name evidence="1" type="ORF">EPK99_05365</name>
</gene>
<evidence type="ECO:0000313" key="1">
    <source>
        <dbReference type="EMBL" id="RWX81687.1"/>
    </source>
</evidence>
<organism evidence="1 2">
    <name type="scientific">Neorhizobium lilium</name>
    <dbReference type="NCBI Taxonomy" id="2503024"/>
    <lineage>
        <taxon>Bacteria</taxon>
        <taxon>Pseudomonadati</taxon>
        <taxon>Pseudomonadota</taxon>
        <taxon>Alphaproteobacteria</taxon>
        <taxon>Hyphomicrobiales</taxon>
        <taxon>Rhizobiaceae</taxon>
        <taxon>Rhizobium/Agrobacterium group</taxon>
        <taxon>Neorhizobium</taxon>
    </lineage>
</organism>
<sequence length="83" mass="8899">MSIMTPNAASAWIAPVYVRIGSGSPERIRGSVDALSSLLHRWPAAKGQAHASAVALCSESETHPDRCREAFVKAAIDAEMFDM</sequence>
<proteinExistence type="predicted"/>
<dbReference type="Gene3D" id="6.10.250.730">
    <property type="match status" value="1"/>
</dbReference>
<dbReference type="OrthoDB" id="8420443at2"/>
<dbReference type="Proteomes" id="UP000287687">
    <property type="component" value="Unassembled WGS sequence"/>
</dbReference>
<keyword evidence="2" id="KW-1185">Reference proteome</keyword>
<dbReference type="RefSeq" id="WP_128441779.1">
    <property type="nucleotide sequence ID" value="NZ_SBIP01000001.1"/>
</dbReference>
<name>A0A3S3U4E6_9HYPH</name>
<dbReference type="Pfam" id="PF06169">
    <property type="entry name" value="DUF982"/>
    <property type="match status" value="1"/>
</dbReference>
<accession>A0A3S3U4E6</accession>
<dbReference type="InterPro" id="IPR010385">
    <property type="entry name" value="DUF982"/>
</dbReference>
<protein>
    <submittedName>
        <fullName evidence="1">DUF982 domain-containing protein</fullName>
    </submittedName>
</protein>
<dbReference type="EMBL" id="SBIP01000001">
    <property type="protein sequence ID" value="RWX81687.1"/>
    <property type="molecule type" value="Genomic_DNA"/>
</dbReference>
<dbReference type="AlphaFoldDB" id="A0A3S3U4E6"/>
<evidence type="ECO:0000313" key="2">
    <source>
        <dbReference type="Proteomes" id="UP000287687"/>
    </source>
</evidence>
<reference evidence="1 2" key="1">
    <citation type="submission" date="2019-01" db="EMBL/GenBank/DDBJ databases">
        <title>The draft genome of Rhizobium sp. 24NR.</title>
        <authorList>
            <person name="Liu L."/>
            <person name="Liang L."/>
            <person name="Shi S."/>
            <person name="Xu L."/>
            <person name="Wang X."/>
            <person name="Li L."/>
            <person name="Zhang X."/>
        </authorList>
    </citation>
    <scope>NUCLEOTIDE SEQUENCE [LARGE SCALE GENOMIC DNA]</scope>
    <source>
        <strain evidence="1 2">24NR</strain>
    </source>
</reference>